<dbReference type="OrthoDB" id="9802919at2"/>
<dbReference type="InterPro" id="IPR036286">
    <property type="entry name" value="LexA/Signal_pep-like_sf"/>
</dbReference>
<dbReference type="Proteomes" id="UP000321598">
    <property type="component" value="Unassembled WGS sequence"/>
</dbReference>
<proteinExistence type="inferred from homology"/>
<evidence type="ECO:0000256" key="3">
    <source>
        <dbReference type="RuleBase" id="RU362042"/>
    </source>
</evidence>
<dbReference type="EC" id="3.4.21.89" evidence="3"/>
<feature type="domain" description="Peptidase S26" evidence="4">
    <location>
        <begin position="8"/>
        <end position="162"/>
    </location>
</feature>
<dbReference type="Pfam" id="PF10502">
    <property type="entry name" value="Peptidase_S26"/>
    <property type="match status" value="1"/>
</dbReference>
<sequence>MKKLVKNLISIIIAIIIVLLIQAFVITGIVVHKQGMSPTLSTGDRLIVNKVAPLIKQLDNGDIVMYRQNDKVNVSRIIGVPGDSIAYKKGTLYKDDRQIKEPYANNRIDALTLRKIKGSESDIVPPNSYFVLNDQRQHDADSRNYGFIQQKDIVGKVALKYYPLDEFTVNFK</sequence>
<name>A0A2T7BU30_9STAP</name>
<evidence type="ECO:0000256" key="1">
    <source>
        <dbReference type="ARBA" id="ARBA00004401"/>
    </source>
</evidence>
<comment type="similarity">
    <text evidence="2 3">Belongs to the peptidase S26 family.</text>
</comment>
<dbReference type="PRINTS" id="PR00727">
    <property type="entry name" value="LEADERPTASE"/>
</dbReference>
<comment type="catalytic activity">
    <reaction evidence="3">
        <text>Cleavage of hydrophobic, N-terminal signal or leader sequences from secreted and periplasmic proteins.</text>
        <dbReference type="EC" id="3.4.21.89"/>
    </reaction>
</comment>
<dbReference type="InterPro" id="IPR019533">
    <property type="entry name" value="Peptidase_S26"/>
</dbReference>
<dbReference type="InterPro" id="IPR000223">
    <property type="entry name" value="Pept_S26A_signal_pept_1"/>
</dbReference>
<accession>A0A2T7BU30</accession>
<dbReference type="EMBL" id="UGZE01000001">
    <property type="protein sequence ID" value="SUJ22090.1"/>
    <property type="molecule type" value="Genomic_DNA"/>
</dbReference>
<evidence type="ECO:0000313" key="7">
    <source>
        <dbReference type="Proteomes" id="UP000254956"/>
    </source>
</evidence>
<dbReference type="CDD" id="cd06530">
    <property type="entry name" value="S26_SPase_I"/>
    <property type="match status" value="1"/>
</dbReference>
<keyword evidence="3" id="KW-0645">Protease</keyword>
<keyword evidence="3" id="KW-0812">Transmembrane</keyword>
<organism evidence="6 7">
    <name type="scientific">Staphylococcus arlettae</name>
    <dbReference type="NCBI Taxonomy" id="29378"/>
    <lineage>
        <taxon>Bacteria</taxon>
        <taxon>Bacillati</taxon>
        <taxon>Bacillota</taxon>
        <taxon>Bacilli</taxon>
        <taxon>Bacillales</taxon>
        <taxon>Staphylococcaceae</taxon>
        <taxon>Staphylococcus</taxon>
    </lineage>
</organism>
<evidence type="ECO:0000256" key="2">
    <source>
        <dbReference type="ARBA" id="ARBA00009370"/>
    </source>
</evidence>
<dbReference type="RefSeq" id="WP_002509337.1">
    <property type="nucleotide sequence ID" value="NZ_AP019698.1"/>
</dbReference>
<dbReference type="GO" id="GO:0004252">
    <property type="term" value="F:serine-type endopeptidase activity"/>
    <property type="evidence" value="ECO:0007669"/>
    <property type="project" value="InterPro"/>
</dbReference>
<keyword evidence="3" id="KW-0472">Membrane</keyword>
<keyword evidence="3" id="KW-1133">Transmembrane helix</keyword>
<gene>
    <name evidence="6" type="primary">spsB_2</name>
    <name evidence="6" type="ORF">NCTC12413_01979</name>
    <name evidence="5" type="ORF">SAR03_05140</name>
</gene>
<protein>
    <recommendedName>
        <fullName evidence="3">Signal peptidase I</fullName>
        <ecNumber evidence="3">3.4.21.89</ecNumber>
    </recommendedName>
</protein>
<comment type="subcellular location">
    <subcellularLocation>
        <location evidence="1">Cell membrane</location>
        <topology evidence="1">Single-pass type II membrane protein</topology>
    </subcellularLocation>
    <subcellularLocation>
        <location evidence="3">Membrane</location>
        <topology evidence="3">Single-pass type II membrane protein</topology>
    </subcellularLocation>
</comment>
<dbReference type="AlphaFoldDB" id="A0A2T7BU30"/>
<dbReference type="GO" id="GO:0009003">
    <property type="term" value="F:signal peptidase activity"/>
    <property type="evidence" value="ECO:0007669"/>
    <property type="project" value="UniProtKB-EC"/>
</dbReference>
<evidence type="ECO:0000313" key="6">
    <source>
        <dbReference type="EMBL" id="SUJ22090.1"/>
    </source>
</evidence>
<dbReference type="GO" id="GO:0006465">
    <property type="term" value="P:signal peptide processing"/>
    <property type="evidence" value="ECO:0007669"/>
    <property type="project" value="InterPro"/>
</dbReference>
<dbReference type="PANTHER" id="PTHR43390">
    <property type="entry name" value="SIGNAL PEPTIDASE I"/>
    <property type="match status" value="1"/>
</dbReference>
<dbReference type="GO" id="GO:0005886">
    <property type="term" value="C:plasma membrane"/>
    <property type="evidence" value="ECO:0007669"/>
    <property type="project" value="UniProtKB-SubCell"/>
</dbReference>
<dbReference type="NCBIfam" id="TIGR02227">
    <property type="entry name" value="sigpep_I_bact"/>
    <property type="match status" value="1"/>
</dbReference>
<reference evidence="6 7" key="1">
    <citation type="submission" date="2018-06" db="EMBL/GenBank/DDBJ databases">
        <authorList>
            <consortium name="Pathogen Informatics"/>
            <person name="Doyle S."/>
        </authorList>
    </citation>
    <scope>NUCLEOTIDE SEQUENCE [LARGE SCALE GENOMIC DNA]</scope>
    <source>
        <strain evidence="6 7">NCTC12413</strain>
    </source>
</reference>
<dbReference type="EMBL" id="BKAV01000003">
    <property type="protein sequence ID" value="GEP99476.1"/>
    <property type="molecule type" value="Genomic_DNA"/>
</dbReference>
<dbReference type="SUPFAM" id="SSF51306">
    <property type="entry name" value="LexA/Signal peptidase"/>
    <property type="match status" value="1"/>
</dbReference>
<dbReference type="GeneID" id="97288285"/>
<keyword evidence="3 6" id="KW-0378">Hydrolase</keyword>
<feature type="transmembrane region" description="Helical" evidence="3">
    <location>
        <begin position="7"/>
        <end position="31"/>
    </location>
</feature>
<evidence type="ECO:0000259" key="4">
    <source>
        <dbReference type="Pfam" id="PF10502"/>
    </source>
</evidence>
<dbReference type="Gene3D" id="2.10.109.10">
    <property type="entry name" value="Umud Fragment, subunit A"/>
    <property type="match status" value="1"/>
</dbReference>
<evidence type="ECO:0000313" key="8">
    <source>
        <dbReference type="Proteomes" id="UP000321598"/>
    </source>
</evidence>
<dbReference type="STRING" id="1212545.SARL_02921"/>
<dbReference type="Proteomes" id="UP000254956">
    <property type="component" value="Unassembled WGS sequence"/>
</dbReference>
<evidence type="ECO:0000313" key="5">
    <source>
        <dbReference type="EMBL" id="GEP99476.1"/>
    </source>
</evidence>
<reference evidence="5 8" key="2">
    <citation type="submission" date="2019-07" db="EMBL/GenBank/DDBJ databases">
        <title>Whole genome shotgun sequence of Staphylococcus arlettae NBRC 109765.</title>
        <authorList>
            <person name="Hosoyama A."/>
            <person name="Uohara A."/>
            <person name="Ohji S."/>
            <person name="Ichikawa N."/>
        </authorList>
    </citation>
    <scope>NUCLEOTIDE SEQUENCE [LARGE SCALE GENOMIC DNA]</scope>
    <source>
        <strain evidence="5 8">NBRC 109765</strain>
    </source>
</reference>
<keyword evidence="8" id="KW-1185">Reference proteome</keyword>
<dbReference type="PANTHER" id="PTHR43390:SF1">
    <property type="entry name" value="CHLOROPLAST PROCESSING PEPTIDASE"/>
    <property type="match status" value="1"/>
</dbReference>